<sequence length="88" mass="10336">MARQLGPNRFRHSTSVVDREMCCVLQIAHLKKSKTRSILLNNWQHIYWEKEMETSIDAHSYGCIYKVSGHSSRIRGQWGRKSSEKEQT</sequence>
<accession>A0AAV1ZB00</accession>
<protein>
    <submittedName>
        <fullName evidence="1">Uncharacterized protein</fullName>
    </submittedName>
</protein>
<name>A0AAV1ZB00_9ARAC</name>
<dbReference type="EMBL" id="CAXIEN010000035">
    <property type="protein sequence ID" value="CAL1268632.1"/>
    <property type="molecule type" value="Genomic_DNA"/>
</dbReference>
<evidence type="ECO:0000313" key="1">
    <source>
        <dbReference type="EMBL" id="CAL1268632.1"/>
    </source>
</evidence>
<organism evidence="1 2">
    <name type="scientific">Larinioides sclopetarius</name>
    <dbReference type="NCBI Taxonomy" id="280406"/>
    <lineage>
        <taxon>Eukaryota</taxon>
        <taxon>Metazoa</taxon>
        <taxon>Ecdysozoa</taxon>
        <taxon>Arthropoda</taxon>
        <taxon>Chelicerata</taxon>
        <taxon>Arachnida</taxon>
        <taxon>Araneae</taxon>
        <taxon>Araneomorphae</taxon>
        <taxon>Entelegynae</taxon>
        <taxon>Araneoidea</taxon>
        <taxon>Araneidae</taxon>
        <taxon>Larinioides</taxon>
    </lineage>
</organism>
<feature type="non-terminal residue" evidence="1">
    <location>
        <position position="88"/>
    </location>
</feature>
<proteinExistence type="predicted"/>
<keyword evidence="2" id="KW-1185">Reference proteome</keyword>
<dbReference type="Proteomes" id="UP001497382">
    <property type="component" value="Unassembled WGS sequence"/>
</dbReference>
<dbReference type="AlphaFoldDB" id="A0AAV1ZB00"/>
<gene>
    <name evidence="1" type="ORF">LARSCL_LOCUS4282</name>
</gene>
<reference evidence="1 2" key="1">
    <citation type="submission" date="2024-04" db="EMBL/GenBank/DDBJ databases">
        <authorList>
            <person name="Rising A."/>
            <person name="Reimegard J."/>
            <person name="Sonavane S."/>
            <person name="Akerstrom W."/>
            <person name="Nylinder S."/>
            <person name="Hedman E."/>
            <person name="Kallberg Y."/>
        </authorList>
    </citation>
    <scope>NUCLEOTIDE SEQUENCE [LARGE SCALE GENOMIC DNA]</scope>
</reference>
<evidence type="ECO:0000313" key="2">
    <source>
        <dbReference type="Proteomes" id="UP001497382"/>
    </source>
</evidence>
<comment type="caution">
    <text evidence="1">The sequence shown here is derived from an EMBL/GenBank/DDBJ whole genome shotgun (WGS) entry which is preliminary data.</text>
</comment>